<feature type="domain" description="B30.2/SPRY" evidence="5">
    <location>
        <begin position="158"/>
        <end position="276"/>
    </location>
</feature>
<dbReference type="PANTHER" id="PTHR25465:SF5">
    <property type="entry name" value="E3 UBIQUITIN_ISG15 LIGASE TRIM25-RELATED"/>
    <property type="match status" value="1"/>
</dbReference>
<dbReference type="InterPro" id="IPR001870">
    <property type="entry name" value="B30.2/SPRY"/>
</dbReference>
<dbReference type="OMA" id="ENDRSWA"/>
<organism evidence="6 7">
    <name type="scientific">Gasterosteus aculeatus aculeatus</name>
    <name type="common">three-spined stickleback</name>
    <dbReference type="NCBI Taxonomy" id="481459"/>
    <lineage>
        <taxon>Eukaryota</taxon>
        <taxon>Metazoa</taxon>
        <taxon>Chordata</taxon>
        <taxon>Craniata</taxon>
        <taxon>Vertebrata</taxon>
        <taxon>Euteleostomi</taxon>
        <taxon>Actinopterygii</taxon>
        <taxon>Neopterygii</taxon>
        <taxon>Teleostei</taxon>
        <taxon>Neoteleostei</taxon>
        <taxon>Acanthomorphata</taxon>
        <taxon>Eupercaria</taxon>
        <taxon>Perciformes</taxon>
        <taxon>Cottioidei</taxon>
        <taxon>Gasterosteales</taxon>
        <taxon>Gasterosteidae</taxon>
        <taxon>Gasterosteus</taxon>
    </lineage>
</organism>
<dbReference type="InterPro" id="IPR006574">
    <property type="entry name" value="PRY"/>
</dbReference>
<dbReference type="SUPFAM" id="SSF49899">
    <property type="entry name" value="Concanavalin A-like lectins/glucanases"/>
    <property type="match status" value="1"/>
</dbReference>
<keyword evidence="3" id="KW-0862">Zinc</keyword>
<keyword evidence="1" id="KW-0479">Metal-binding</keyword>
<dbReference type="PANTHER" id="PTHR25465">
    <property type="entry name" value="B-BOX DOMAIN CONTAINING"/>
    <property type="match status" value="1"/>
</dbReference>
<evidence type="ECO:0000256" key="2">
    <source>
        <dbReference type="ARBA" id="ARBA00022771"/>
    </source>
</evidence>
<evidence type="ECO:0000256" key="1">
    <source>
        <dbReference type="ARBA" id="ARBA00022723"/>
    </source>
</evidence>
<dbReference type="InterPro" id="IPR051051">
    <property type="entry name" value="E3_ubiq-ligase_TRIM/RNF"/>
</dbReference>
<dbReference type="InParanoid" id="G3Q169"/>
<dbReference type="Bgee" id="ENSGACG00000017875">
    <property type="expression patterns" value="Expressed in zone of skin"/>
</dbReference>
<feature type="coiled-coil region" evidence="4">
    <location>
        <begin position="7"/>
        <end position="34"/>
    </location>
</feature>
<name>G3Q169_GASAC</name>
<dbReference type="InterPro" id="IPR058030">
    <property type="entry name" value="TRIM8/14/16/25/29/45/65_CC"/>
</dbReference>
<reference evidence="6 7" key="1">
    <citation type="journal article" date="2021" name="G3 (Bethesda)">
        <title>Improved contiguity of the threespine stickleback genome using long-read sequencing.</title>
        <authorList>
            <person name="Nath S."/>
            <person name="Shaw D.E."/>
            <person name="White M.A."/>
        </authorList>
    </citation>
    <scope>NUCLEOTIDE SEQUENCE [LARGE SCALE GENOMIC DNA]</scope>
    <source>
        <strain evidence="6 7">Lake Benthic</strain>
    </source>
</reference>
<dbReference type="Proteomes" id="UP000007635">
    <property type="component" value="Chromosome XIV"/>
</dbReference>
<accession>G3Q169</accession>
<dbReference type="STRING" id="69293.ENSGACP00000023617"/>
<dbReference type="Pfam" id="PF13765">
    <property type="entry name" value="PRY"/>
    <property type="match status" value="1"/>
</dbReference>
<dbReference type="Pfam" id="PF25600">
    <property type="entry name" value="TRIM_CC"/>
    <property type="match status" value="1"/>
</dbReference>
<dbReference type="Gene3D" id="2.60.120.920">
    <property type="match status" value="1"/>
</dbReference>
<dbReference type="AlphaFoldDB" id="G3Q169"/>
<feature type="coiled-coil region" evidence="4">
    <location>
        <begin position="65"/>
        <end position="92"/>
    </location>
</feature>
<dbReference type="GeneTree" id="ENSGT01150000286922"/>
<dbReference type="GO" id="GO:0008270">
    <property type="term" value="F:zinc ion binding"/>
    <property type="evidence" value="ECO:0007669"/>
    <property type="project" value="UniProtKB-KW"/>
</dbReference>
<proteinExistence type="predicted"/>
<protein>
    <recommendedName>
        <fullName evidence="5">B30.2/SPRY domain-containing protein</fullName>
    </recommendedName>
</protein>
<keyword evidence="2" id="KW-0863">Zinc-finger</keyword>
<dbReference type="PROSITE" id="PS50188">
    <property type="entry name" value="B302_SPRY"/>
    <property type="match status" value="1"/>
</dbReference>
<sequence>MKIHQRIQSQEKDVIALQQKMDALNRSADKAVEDSEKMSTELITLIQKRSSGVTRKIKLQQGIEVSWAEKLQEKLKLEIADLRKNKIDLEKLSAEDDPTQFLHKYALLTPLPKSTTVPIFNTGPLQYFEEVTASVSAARDTLQTSCTKEWTNISRCVAEVNVFPLPEPRAEFLQYAKCFKLDQNTASMKMSLSEGNRKATCTKDQQPYGAHADRFMGRSQALCKTGLSGRHYWEVEWSGLGVSVAVAYRDIARTGACSVFGENDSTNFTLIPTEKI</sequence>
<dbReference type="Ensembl" id="ENSGACT00000023663.2">
    <property type="protein sequence ID" value="ENSGACP00000023617.2"/>
    <property type="gene ID" value="ENSGACG00000017875.2"/>
</dbReference>
<dbReference type="GO" id="GO:0005737">
    <property type="term" value="C:cytoplasm"/>
    <property type="evidence" value="ECO:0007669"/>
    <property type="project" value="UniProtKB-ARBA"/>
</dbReference>
<evidence type="ECO:0000313" key="7">
    <source>
        <dbReference type="Proteomes" id="UP000007635"/>
    </source>
</evidence>
<keyword evidence="4" id="KW-0175">Coiled coil</keyword>
<keyword evidence="7" id="KW-1185">Reference proteome</keyword>
<evidence type="ECO:0000259" key="5">
    <source>
        <dbReference type="PROSITE" id="PS50188"/>
    </source>
</evidence>
<dbReference type="InterPro" id="IPR013320">
    <property type="entry name" value="ConA-like_dom_sf"/>
</dbReference>
<reference evidence="6" key="3">
    <citation type="submission" date="2025-09" db="UniProtKB">
        <authorList>
            <consortium name="Ensembl"/>
        </authorList>
    </citation>
    <scope>IDENTIFICATION</scope>
</reference>
<dbReference type="InterPro" id="IPR043136">
    <property type="entry name" value="B30.2/SPRY_sf"/>
</dbReference>
<dbReference type="SMART" id="SM00589">
    <property type="entry name" value="PRY"/>
    <property type="match status" value="1"/>
</dbReference>
<evidence type="ECO:0000313" key="6">
    <source>
        <dbReference type="Ensembl" id="ENSGACP00000023617.2"/>
    </source>
</evidence>
<reference evidence="6" key="2">
    <citation type="submission" date="2025-08" db="UniProtKB">
        <authorList>
            <consortium name="Ensembl"/>
        </authorList>
    </citation>
    <scope>IDENTIFICATION</scope>
</reference>
<evidence type="ECO:0000256" key="4">
    <source>
        <dbReference type="SAM" id="Coils"/>
    </source>
</evidence>
<evidence type="ECO:0000256" key="3">
    <source>
        <dbReference type="ARBA" id="ARBA00022833"/>
    </source>
</evidence>